<gene>
    <name evidence="5" type="ORF">ACFOHJ_07090</name>
</gene>
<proteinExistence type="predicted"/>
<dbReference type="Pfam" id="PF00717">
    <property type="entry name" value="Peptidase_S24"/>
    <property type="match status" value="1"/>
</dbReference>
<sequence length="214" mass="22916">MLSHDRVWAAIDALAERYSLSASGLAKRAGLDSTAFNKSKRLAADGRPRWPSTESLAKIMEATGASLDEFMALLGGRPDGDALPQQRPTVPLVGFAQAGAGGFFDDAGFPLGHGWDLIELPAQSTANSYALKVHGDSMLPLYRNGDVLIVEPGASVRKGDRVVVKTTGGEVMAKVLERQTAQSILLVSLNPQHPNRDIPAAEVEWMARIVWASQ</sequence>
<keyword evidence="3" id="KW-0804">Transcription</keyword>
<keyword evidence="6" id="KW-1185">Reference proteome</keyword>
<reference evidence="6" key="1">
    <citation type="journal article" date="2019" name="Int. J. Syst. Evol. Microbiol.">
        <title>The Global Catalogue of Microorganisms (GCM) 10K type strain sequencing project: providing services to taxonomists for standard genome sequencing and annotation.</title>
        <authorList>
            <consortium name="The Broad Institute Genomics Platform"/>
            <consortium name="The Broad Institute Genome Sequencing Center for Infectious Disease"/>
            <person name="Wu L."/>
            <person name="Ma J."/>
        </authorList>
    </citation>
    <scope>NUCLEOTIDE SEQUENCE [LARGE SCALE GENOMIC DNA]</scope>
    <source>
        <strain evidence="6">KCTC 52165</strain>
    </source>
</reference>
<dbReference type="InterPro" id="IPR015927">
    <property type="entry name" value="Peptidase_S24_S26A/B/C"/>
</dbReference>
<protein>
    <submittedName>
        <fullName evidence="5">Helix-turn-helix transcriptional regulator</fullName>
    </submittedName>
</protein>
<name>A0ABV7KCA4_9HYPH</name>
<organism evidence="5 6">
    <name type="scientific">Aquamicrobium soli</name>
    <dbReference type="NCBI Taxonomy" id="1811518"/>
    <lineage>
        <taxon>Bacteria</taxon>
        <taxon>Pseudomonadati</taxon>
        <taxon>Pseudomonadota</taxon>
        <taxon>Alphaproteobacteria</taxon>
        <taxon>Hyphomicrobiales</taxon>
        <taxon>Phyllobacteriaceae</taxon>
        <taxon>Aquamicrobium</taxon>
    </lineage>
</organism>
<dbReference type="InterPro" id="IPR039418">
    <property type="entry name" value="LexA-like"/>
</dbReference>
<dbReference type="Gene3D" id="2.10.109.10">
    <property type="entry name" value="Umud Fragment, subunit A"/>
    <property type="match status" value="1"/>
</dbReference>
<dbReference type="PANTHER" id="PTHR40661:SF3">
    <property type="entry name" value="FELS-1 PROPHAGE TRANSCRIPTIONAL REGULATOR"/>
    <property type="match status" value="1"/>
</dbReference>
<evidence type="ECO:0000313" key="6">
    <source>
        <dbReference type="Proteomes" id="UP001595583"/>
    </source>
</evidence>
<evidence type="ECO:0000256" key="3">
    <source>
        <dbReference type="ARBA" id="ARBA00023163"/>
    </source>
</evidence>
<accession>A0ABV7KCA4</accession>
<dbReference type="PANTHER" id="PTHR40661">
    <property type="match status" value="1"/>
</dbReference>
<evidence type="ECO:0000256" key="1">
    <source>
        <dbReference type="ARBA" id="ARBA00023015"/>
    </source>
</evidence>
<dbReference type="RefSeq" id="WP_378219788.1">
    <property type="nucleotide sequence ID" value="NZ_JBHRTK010000009.1"/>
</dbReference>
<evidence type="ECO:0000313" key="5">
    <source>
        <dbReference type="EMBL" id="MFC3205971.1"/>
    </source>
</evidence>
<dbReference type="CDD" id="cd06529">
    <property type="entry name" value="S24_LexA-like"/>
    <property type="match status" value="1"/>
</dbReference>
<dbReference type="Proteomes" id="UP001595583">
    <property type="component" value="Unassembled WGS sequence"/>
</dbReference>
<evidence type="ECO:0000259" key="4">
    <source>
        <dbReference type="Pfam" id="PF00717"/>
    </source>
</evidence>
<keyword evidence="2" id="KW-0238">DNA-binding</keyword>
<keyword evidence="1" id="KW-0805">Transcription regulation</keyword>
<comment type="caution">
    <text evidence="5">The sequence shown here is derived from an EMBL/GenBank/DDBJ whole genome shotgun (WGS) entry which is preliminary data.</text>
</comment>
<evidence type="ECO:0000256" key="2">
    <source>
        <dbReference type="ARBA" id="ARBA00023125"/>
    </source>
</evidence>
<dbReference type="SUPFAM" id="SSF51306">
    <property type="entry name" value="LexA/Signal peptidase"/>
    <property type="match status" value="1"/>
</dbReference>
<dbReference type="EMBL" id="JBHRTK010000009">
    <property type="protein sequence ID" value="MFC3205971.1"/>
    <property type="molecule type" value="Genomic_DNA"/>
</dbReference>
<feature type="domain" description="Peptidase S24/S26A/S26B/S26C" evidence="4">
    <location>
        <begin position="91"/>
        <end position="210"/>
    </location>
</feature>
<dbReference type="InterPro" id="IPR036286">
    <property type="entry name" value="LexA/Signal_pep-like_sf"/>
</dbReference>